<feature type="binding site" evidence="2">
    <location>
        <position position="88"/>
    </location>
    <ligand>
        <name>substrate</name>
    </ligand>
</feature>
<feature type="binding site" evidence="2">
    <location>
        <position position="55"/>
    </location>
    <ligand>
        <name>substrate</name>
    </ligand>
</feature>
<comment type="caution">
    <text evidence="5">The sequence shown here is derived from an EMBL/GenBank/DDBJ whole genome shotgun (WGS) entry which is preliminary data.</text>
</comment>
<dbReference type="Pfam" id="PF01712">
    <property type="entry name" value="dNK"/>
    <property type="match status" value="1"/>
</dbReference>
<dbReference type="SUPFAM" id="SSF52540">
    <property type="entry name" value="P-loop containing nucleoside triphosphate hydrolases"/>
    <property type="match status" value="1"/>
</dbReference>
<evidence type="ECO:0000313" key="5">
    <source>
        <dbReference type="EMBL" id="ROH87882.1"/>
    </source>
</evidence>
<dbReference type="InterPro" id="IPR027417">
    <property type="entry name" value="P-loop_NTPase"/>
</dbReference>
<dbReference type="Proteomes" id="UP000282106">
    <property type="component" value="Unassembled WGS sequence"/>
</dbReference>
<dbReference type="Gene3D" id="3.40.50.300">
    <property type="entry name" value="P-loop containing nucleotide triphosphate hydrolases"/>
    <property type="match status" value="1"/>
</dbReference>
<dbReference type="GO" id="GO:0005737">
    <property type="term" value="C:cytoplasm"/>
    <property type="evidence" value="ECO:0007669"/>
    <property type="project" value="TreeGrafter"/>
</dbReference>
<dbReference type="PIRSF" id="PIRSF000705">
    <property type="entry name" value="DNK"/>
    <property type="match status" value="1"/>
</dbReference>
<protein>
    <submittedName>
        <fullName evidence="5">Deoxynucleoside kinase</fullName>
    </submittedName>
</protein>
<feature type="domain" description="Deoxynucleoside kinase" evidence="4">
    <location>
        <begin position="15"/>
        <end position="203"/>
    </location>
</feature>
<keyword evidence="5" id="KW-0808">Transferase</keyword>
<dbReference type="CDD" id="cd01673">
    <property type="entry name" value="dNK"/>
    <property type="match status" value="1"/>
</dbReference>
<feature type="binding site" evidence="2">
    <location>
        <position position="93"/>
    </location>
    <ligand>
        <name>substrate</name>
    </ligand>
</feature>
<feature type="binding site" evidence="2">
    <location>
        <position position="154"/>
    </location>
    <ligand>
        <name>substrate</name>
    </ligand>
</feature>
<accession>A0A3N0V5L1</accession>
<feature type="binding site" evidence="3">
    <location>
        <begin position="19"/>
        <end position="27"/>
    </location>
    <ligand>
        <name>ATP</name>
        <dbReference type="ChEBI" id="CHEBI:30616"/>
    </ligand>
</feature>
<gene>
    <name evidence="5" type="ORF">ED208_14330</name>
</gene>
<dbReference type="GO" id="GO:0005524">
    <property type="term" value="F:ATP binding"/>
    <property type="evidence" value="ECO:0007669"/>
    <property type="project" value="UniProtKB-KW"/>
</dbReference>
<dbReference type="PANTHER" id="PTHR10513:SF46">
    <property type="entry name" value="DEOXYGUANOSINE KINASE"/>
    <property type="match status" value="1"/>
</dbReference>
<evidence type="ECO:0000256" key="2">
    <source>
        <dbReference type="PIRSR" id="PIRSR000705-2"/>
    </source>
</evidence>
<evidence type="ECO:0000256" key="3">
    <source>
        <dbReference type="PIRSR" id="PIRSR000705-3"/>
    </source>
</evidence>
<feature type="binding site" evidence="2">
    <location>
        <position position="43"/>
    </location>
    <ligand>
        <name>substrate</name>
    </ligand>
</feature>
<keyword evidence="6" id="KW-1185">Reference proteome</keyword>
<feature type="binding site" evidence="2">
    <location>
        <position position="66"/>
    </location>
    <ligand>
        <name>substrate</name>
    </ligand>
</feature>
<dbReference type="InterPro" id="IPR050566">
    <property type="entry name" value="Deoxyribonucleoside_kinase"/>
</dbReference>
<keyword evidence="3" id="KW-0547">Nucleotide-binding</keyword>
<sequence>MGDRALGLSPRLPYLVVEGPIGAGKTTLARRLAADTGARLLLEKPEDNPFLPRFYRDPVGGALPAQLGFLLQRAGQVETFQQGDLFDRHWVADFLFDKDRLFAELTLSPADLTLYEALFQRLAWDVPAPDAVIYLTGPVETLLARIARRGRDYEASIDARYLEDLSARYARFFGRYQAAPVIEVDVSQVDLVAQPELYQELLAALARPRGYSRLRQAELL</sequence>
<dbReference type="InterPro" id="IPR002624">
    <property type="entry name" value="DCK/DGK"/>
</dbReference>
<evidence type="ECO:0000259" key="4">
    <source>
        <dbReference type="Pfam" id="PF01712"/>
    </source>
</evidence>
<dbReference type="GO" id="GO:0019136">
    <property type="term" value="F:deoxynucleoside kinase activity"/>
    <property type="evidence" value="ECO:0007669"/>
    <property type="project" value="InterPro"/>
</dbReference>
<dbReference type="EMBL" id="RJVO01000007">
    <property type="protein sequence ID" value="ROH87882.1"/>
    <property type="molecule type" value="Genomic_DNA"/>
</dbReference>
<feature type="binding site" evidence="3">
    <location>
        <begin position="145"/>
        <end position="149"/>
    </location>
    <ligand>
        <name>ATP</name>
        <dbReference type="ChEBI" id="CHEBI:30616"/>
    </ligand>
</feature>
<dbReference type="PANTHER" id="PTHR10513">
    <property type="entry name" value="DEOXYNUCLEOSIDE KINASE"/>
    <property type="match status" value="1"/>
</dbReference>
<keyword evidence="5" id="KW-0418">Kinase</keyword>
<dbReference type="InParanoid" id="A0A3N0V5L1"/>
<dbReference type="InterPro" id="IPR031314">
    <property type="entry name" value="DNK_dom"/>
</dbReference>
<reference evidence="5 6" key="1">
    <citation type="submission" date="2018-10" db="EMBL/GenBank/DDBJ databases">
        <authorList>
            <person name="Chen W.-M."/>
        </authorList>
    </citation>
    <scope>NUCLEOTIDE SEQUENCE [LARGE SCALE GENOMIC DNA]</scope>
    <source>
        <strain evidence="5 6">THS-13</strain>
    </source>
</reference>
<organism evidence="5 6">
    <name type="scientific">Stagnimonas aquatica</name>
    <dbReference type="NCBI Taxonomy" id="2689987"/>
    <lineage>
        <taxon>Bacteria</taxon>
        <taxon>Pseudomonadati</taxon>
        <taxon>Pseudomonadota</taxon>
        <taxon>Gammaproteobacteria</taxon>
        <taxon>Nevskiales</taxon>
        <taxon>Nevskiaceae</taxon>
        <taxon>Stagnimonas</taxon>
    </lineage>
</organism>
<feature type="active site" description="Proton acceptor" evidence="1">
    <location>
        <position position="87"/>
    </location>
</feature>
<dbReference type="AlphaFoldDB" id="A0A3N0V5L1"/>
<evidence type="ECO:0000313" key="6">
    <source>
        <dbReference type="Proteomes" id="UP000282106"/>
    </source>
</evidence>
<proteinExistence type="predicted"/>
<evidence type="ECO:0000256" key="1">
    <source>
        <dbReference type="PIRSR" id="PIRSR000705-1"/>
    </source>
</evidence>
<name>A0A3N0V5L1_9GAMM</name>
<keyword evidence="3" id="KW-0067">ATP-binding</keyword>